<evidence type="ECO:0000313" key="5">
    <source>
        <dbReference type="Proteomes" id="UP000636479"/>
    </source>
</evidence>
<gene>
    <name evidence="4" type="ORF">MIND_00091200</name>
</gene>
<evidence type="ECO:0000259" key="3">
    <source>
        <dbReference type="Pfam" id="PF20152"/>
    </source>
</evidence>
<feature type="domain" description="DUF6534" evidence="3">
    <location>
        <begin position="169"/>
        <end position="260"/>
    </location>
</feature>
<keyword evidence="2" id="KW-0472">Membrane</keyword>
<feature type="transmembrane region" description="Helical" evidence="2">
    <location>
        <begin position="201"/>
        <end position="222"/>
    </location>
</feature>
<keyword evidence="2" id="KW-0812">Transmembrane</keyword>
<feature type="transmembrane region" description="Helical" evidence="2">
    <location>
        <begin position="160"/>
        <end position="181"/>
    </location>
</feature>
<dbReference type="EMBL" id="JACAZF010000001">
    <property type="protein sequence ID" value="KAF7315753.1"/>
    <property type="molecule type" value="Genomic_DNA"/>
</dbReference>
<dbReference type="Pfam" id="PF20152">
    <property type="entry name" value="DUF6534"/>
    <property type="match status" value="1"/>
</dbReference>
<sequence>MSGPHDLVTYLLGAWDLSACGDLLLQGVIFAQTAHYFALYHSDLLALQMFVLGLLLLTTLKSMQMIAILWIQNVTNFIDIRAASMMFTTNWLQQINLAFGAFIAFYIQIFMCQRLWTLSKNVYIVLLMMTMFTFSLIAAFVGVSLTFNERAVVRSTWVSLYFRVVFGGDLLLCASTAYALLQHSRHVLPHTAGMLNAILKLTIQSAMPGALCAMITLITSQLGGPSRGATPATMLTIISSNLLPKLYALSAMWTLNSRHRILLSSRSTGHNTSSNEGQSGGRRTGGPSGSRAVELGDFSKVNHIKVRTQVDTTQHTDSHSTPFSTRDHDHKAQEIEDTDAGSRKSS</sequence>
<dbReference type="Proteomes" id="UP000636479">
    <property type="component" value="Unassembled WGS sequence"/>
</dbReference>
<proteinExistence type="predicted"/>
<feature type="compositionally biased region" description="Basic and acidic residues" evidence="1">
    <location>
        <begin position="325"/>
        <end position="334"/>
    </location>
</feature>
<feature type="region of interest" description="Disordered" evidence="1">
    <location>
        <begin position="264"/>
        <end position="346"/>
    </location>
</feature>
<organism evidence="4 5">
    <name type="scientific">Mycena indigotica</name>
    <dbReference type="NCBI Taxonomy" id="2126181"/>
    <lineage>
        <taxon>Eukaryota</taxon>
        <taxon>Fungi</taxon>
        <taxon>Dikarya</taxon>
        <taxon>Basidiomycota</taxon>
        <taxon>Agaricomycotina</taxon>
        <taxon>Agaricomycetes</taxon>
        <taxon>Agaricomycetidae</taxon>
        <taxon>Agaricales</taxon>
        <taxon>Marasmiineae</taxon>
        <taxon>Mycenaceae</taxon>
        <taxon>Mycena</taxon>
    </lineage>
</organism>
<feature type="compositionally biased region" description="Polar residues" evidence="1">
    <location>
        <begin position="264"/>
        <end position="276"/>
    </location>
</feature>
<evidence type="ECO:0000313" key="4">
    <source>
        <dbReference type="EMBL" id="KAF7315753.1"/>
    </source>
</evidence>
<feature type="transmembrane region" description="Helical" evidence="2">
    <location>
        <begin position="91"/>
        <end position="110"/>
    </location>
</feature>
<accession>A0A8H6WI50</accession>
<dbReference type="PANTHER" id="PTHR40465">
    <property type="entry name" value="CHROMOSOME 1, WHOLE GENOME SHOTGUN SEQUENCE"/>
    <property type="match status" value="1"/>
</dbReference>
<dbReference type="GeneID" id="59340382"/>
<dbReference type="AlphaFoldDB" id="A0A8H6WI50"/>
<evidence type="ECO:0000256" key="1">
    <source>
        <dbReference type="SAM" id="MobiDB-lite"/>
    </source>
</evidence>
<feature type="transmembrane region" description="Helical" evidence="2">
    <location>
        <begin position="50"/>
        <end position="71"/>
    </location>
</feature>
<comment type="caution">
    <text evidence="4">The sequence shown here is derived from an EMBL/GenBank/DDBJ whole genome shotgun (WGS) entry which is preliminary data.</text>
</comment>
<dbReference type="OrthoDB" id="3268841at2759"/>
<keyword evidence="2" id="KW-1133">Transmembrane helix</keyword>
<name>A0A8H6WI50_9AGAR</name>
<dbReference type="RefSeq" id="XP_037225776.1">
    <property type="nucleotide sequence ID" value="XM_037357866.1"/>
</dbReference>
<reference evidence="4" key="1">
    <citation type="submission" date="2020-05" db="EMBL/GenBank/DDBJ databases">
        <title>Mycena genomes resolve the evolution of fungal bioluminescence.</title>
        <authorList>
            <person name="Tsai I.J."/>
        </authorList>
    </citation>
    <scope>NUCLEOTIDE SEQUENCE</scope>
    <source>
        <strain evidence="4">171206Taipei</strain>
    </source>
</reference>
<keyword evidence="5" id="KW-1185">Reference proteome</keyword>
<feature type="transmembrane region" description="Helical" evidence="2">
    <location>
        <begin position="12"/>
        <end position="38"/>
    </location>
</feature>
<feature type="compositionally biased region" description="Polar residues" evidence="1">
    <location>
        <begin position="309"/>
        <end position="324"/>
    </location>
</feature>
<dbReference type="InterPro" id="IPR045339">
    <property type="entry name" value="DUF6534"/>
</dbReference>
<feature type="compositionally biased region" description="Gly residues" evidence="1">
    <location>
        <begin position="278"/>
        <end position="288"/>
    </location>
</feature>
<dbReference type="PANTHER" id="PTHR40465:SF1">
    <property type="entry name" value="DUF6534 DOMAIN-CONTAINING PROTEIN"/>
    <property type="match status" value="1"/>
</dbReference>
<protein>
    <recommendedName>
        <fullName evidence="3">DUF6534 domain-containing protein</fullName>
    </recommendedName>
</protein>
<evidence type="ECO:0000256" key="2">
    <source>
        <dbReference type="SAM" id="Phobius"/>
    </source>
</evidence>
<feature type="transmembrane region" description="Helical" evidence="2">
    <location>
        <begin position="122"/>
        <end position="148"/>
    </location>
</feature>